<protein>
    <submittedName>
        <fullName evidence="1">Uncharacterized protein</fullName>
    </submittedName>
</protein>
<sequence>MSDIEILKDVELSSYDPIAYEKYEQIGNANIGKKPTEKIFKYFLYTCVFGKIRKTIEVQLDIIPNSYILEKITEYQVITKLVKEYLNYELPPLPNQKTIENIIYNFDQLELYLIKEKPGTYNIQIAKITERLNFLYELISKIKYIYNSNLHAILIDGSAVNILWDGTYSVSPHGTSDIDLTLILDDISPIVIDKTRVLESESRKAPFKVDIKLQNIRTISIINYTMSYSIKYKQLALIFPSASNISLPIENEQCIKEANFIKAMNDYFMLTQRLEVLARFDQYNESHKNILFSYLKRYRILKNAEIPCTELEHIAAKYSKDELLQLDQKTLINFLNRYREEYQKALYSNKNNFDFGW</sequence>
<comment type="caution">
    <text evidence="1">The sequence shown here is derived from an EMBL/GenBank/DDBJ whole genome shotgun (WGS) entry which is preliminary data.</text>
</comment>
<evidence type="ECO:0000313" key="2">
    <source>
        <dbReference type="Proteomes" id="UP000034163"/>
    </source>
</evidence>
<organism evidence="1 2">
    <name type="scientific">candidate division WWE3 bacterium GW2011_GWB1_41_6</name>
    <dbReference type="NCBI Taxonomy" id="1619112"/>
    <lineage>
        <taxon>Bacteria</taxon>
        <taxon>Katanobacteria</taxon>
    </lineage>
</organism>
<evidence type="ECO:0000313" key="1">
    <source>
        <dbReference type="EMBL" id="KKS16174.1"/>
    </source>
</evidence>
<accession>A0A0G0WTT9</accession>
<reference evidence="1 2" key="1">
    <citation type="journal article" date="2015" name="Nature">
        <title>rRNA introns, odd ribosomes, and small enigmatic genomes across a large radiation of phyla.</title>
        <authorList>
            <person name="Brown C.T."/>
            <person name="Hug L.A."/>
            <person name="Thomas B.C."/>
            <person name="Sharon I."/>
            <person name="Castelle C.J."/>
            <person name="Singh A."/>
            <person name="Wilkins M.J."/>
            <person name="Williams K.H."/>
            <person name="Banfield J.F."/>
        </authorList>
    </citation>
    <scope>NUCLEOTIDE SEQUENCE [LARGE SCALE GENOMIC DNA]</scope>
</reference>
<name>A0A0G0WTT9_UNCKA</name>
<proteinExistence type="predicted"/>
<dbReference type="Proteomes" id="UP000034163">
    <property type="component" value="Unassembled WGS sequence"/>
</dbReference>
<dbReference type="EMBL" id="LCBS01000026">
    <property type="protein sequence ID" value="KKS16174.1"/>
    <property type="molecule type" value="Genomic_DNA"/>
</dbReference>
<gene>
    <name evidence="1" type="ORF">UU72_C0026G0006</name>
</gene>
<dbReference type="AlphaFoldDB" id="A0A0G0WTT9"/>